<dbReference type="Proteomes" id="UP000823910">
    <property type="component" value="Unassembled WGS sequence"/>
</dbReference>
<evidence type="ECO:0000256" key="2">
    <source>
        <dbReference type="ARBA" id="ARBA00022840"/>
    </source>
</evidence>
<evidence type="ECO:0000259" key="3">
    <source>
        <dbReference type="PROSITE" id="PS50893"/>
    </source>
</evidence>
<dbReference type="NCBIfam" id="NF000355">
    <property type="entry name" value="ribo_prot_ABC_F"/>
    <property type="match status" value="1"/>
</dbReference>
<dbReference type="AlphaFoldDB" id="A0A9D2N1R9"/>
<evidence type="ECO:0000313" key="5">
    <source>
        <dbReference type="Proteomes" id="UP000823910"/>
    </source>
</evidence>
<accession>A0A9D2N1R9</accession>
<dbReference type="PANTHER" id="PTHR42855:SF2">
    <property type="entry name" value="DRUG RESISTANCE ABC TRANSPORTER,ATP-BINDING PROTEIN"/>
    <property type="match status" value="1"/>
</dbReference>
<proteinExistence type="predicted"/>
<feature type="domain" description="ABC transporter" evidence="3">
    <location>
        <begin position="285"/>
        <end position="484"/>
    </location>
</feature>
<gene>
    <name evidence="4" type="primary">abc-f</name>
    <name evidence="4" type="ORF">H9704_09285</name>
</gene>
<reference evidence="4" key="1">
    <citation type="journal article" date="2021" name="PeerJ">
        <title>Extensive microbial diversity within the chicken gut microbiome revealed by metagenomics and culture.</title>
        <authorList>
            <person name="Gilroy R."/>
            <person name="Ravi A."/>
            <person name="Getino M."/>
            <person name="Pursley I."/>
            <person name="Horton D.L."/>
            <person name="Alikhan N.F."/>
            <person name="Baker D."/>
            <person name="Gharbi K."/>
            <person name="Hall N."/>
            <person name="Watson M."/>
            <person name="Adriaenssens E.M."/>
            <person name="Foster-Nyarko E."/>
            <person name="Jarju S."/>
            <person name="Secka A."/>
            <person name="Antonio M."/>
            <person name="Oren A."/>
            <person name="Chaudhuri R.R."/>
            <person name="La Ragione R."/>
            <person name="Hildebrand F."/>
            <person name="Pallen M.J."/>
        </authorList>
    </citation>
    <scope>NUCLEOTIDE SEQUENCE</scope>
    <source>
        <strain evidence="4">CHK180-15479</strain>
    </source>
</reference>
<dbReference type="Gene3D" id="3.40.50.300">
    <property type="entry name" value="P-loop containing nucleotide triphosphate hydrolases"/>
    <property type="match status" value="3"/>
</dbReference>
<dbReference type="CDD" id="cd03221">
    <property type="entry name" value="ABCF_EF-3"/>
    <property type="match status" value="2"/>
</dbReference>
<organism evidence="4 5">
    <name type="scientific">Candidatus Enterocloster excrementipullorum</name>
    <dbReference type="NCBI Taxonomy" id="2838559"/>
    <lineage>
        <taxon>Bacteria</taxon>
        <taxon>Bacillati</taxon>
        <taxon>Bacillota</taxon>
        <taxon>Clostridia</taxon>
        <taxon>Lachnospirales</taxon>
        <taxon>Lachnospiraceae</taxon>
        <taxon>Enterocloster</taxon>
    </lineage>
</organism>
<keyword evidence="1" id="KW-0547">Nucleotide-binding</keyword>
<feature type="domain" description="ABC transporter" evidence="3">
    <location>
        <begin position="3"/>
        <end position="190"/>
    </location>
</feature>
<dbReference type="GO" id="GO:0005524">
    <property type="term" value="F:ATP binding"/>
    <property type="evidence" value="ECO:0007669"/>
    <property type="project" value="UniProtKB-KW"/>
</dbReference>
<dbReference type="Pfam" id="PF00005">
    <property type="entry name" value="ABC_tran"/>
    <property type="match status" value="2"/>
</dbReference>
<dbReference type="PANTHER" id="PTHR42855">
    <property type="entry name" value="ABC TRANSPORTER ATP-BINDING SUBUNIT"/>
    <property type="match status" value="1"/>
</dbReference>
<reference evidence="4" key="2">
    <citation type="submission" date="2021-04" db="EMBL/GenBank/DDBJ databases">
        <authorList>
            <person name="Gilroy R."/>
        </authorList>
    </citation>
    <scope>NUCLEOTIDE SEQUENCE</scope>
    <source>
        <strain evidence="4">CHK180-15479</strain>
    </source>
</reference>
<evidence type="ECO:0000256" key="1">
    <source>
        <dbReference type="ARBA" id="ARBA00022741"/>
    </source>
</evidence>
<dbReference type="InterPro" id="IPR051309">
    <property type="entry name" value="ABCF_ATPase"/>
</dbReference>
<keyword evidence="2" id="KW-0067">ATP-binding</keyword>
<comment type="caution">
    <text evidence="4">The sequence shown here is derived from an EMBL/GenBank/DDBJ whole genome shotgun (WGS) entry which is preliminary data.</text>
</comment>
<sequence>MLLQAKKIVKEYGERTVLEIESLTIEEGDRIGLIGPNGAGKSTLLGLLAGRIPADDGQVKRFCPIAEIRQDGTADGDCDGQYASRMGVGKNEAKSGGERTRLAIAAAFSRHAPLLFADEPTTSLDMAGVRKLEQMLAGYRGAVLMVSHDRSLLDAVCTCIWELEDGHVRVFEGNYSQWRVQKEREREFAAFEYGQYQKEKKRLTARAQELGSRSQAMKKPPKRMGSSEWRLYKGTASIQQGHVQSSRRAVRSRLEHLEEKQKPAELPHVSMKLPPGSRIRAPFAVSVRGLTVEYGGREILSHVDFQVESGTRTFLTGENGAGKTTLIRAIAKRRPEVVIPGEVRIGYFSQDREELRPERTVLENVLEDAALPQHICRAVLANLYMSREDMQKPVGVLSGGERVKTALAKVLVSGCNFLILDEPANHMDIYTLEGLERLLADYDGTLLAVSHDRAFIARLADRIYRLENGRPVKMEPIEFAEHGW</sequence>
<dbReference type="SMART" id="SM00382">
    <property type="entry name" value="AAA"/>
    <property type="match status" value="2"/>
</dbReference>
<dbReference type="InterPro" id="IPR003593">
    <property type="entry name" value="AAA+_ATPase"/>
</dbReference>
<protein>
    <submittedName>
        <fullName evidence="4">ABC-F type ribosomal protection protein</fullName>
    </submittedName>
</protein>
<dbReference type="SUPFAM" id="SSF52540">
    <property type="entry name" value="P-loop containing nucleoside triphosphate hydrolases"/>
    <property type="match status" value="2"/>
</dbReference>
<name>A0A9D2N1R9_9FIRM</name>
<dbReference type="InterPro" id="IPR027417">
    <property type="entry name" value="P-loop_NTPase"/>
</dbReference>
<dbReference type="EMBL" id="DWWT01000044">
    <property type="protein sequence ID" value="HJC06332.1"/>
    <property type="molecule type" value="Genomic_DNA"/>
</dbReference>
<dbReference type="GO" id="GO:0016887">
    <property type="term" value="F:ATP hydrolysis activity"/>
    <property type="evidence" value="ECO:0007669"/>
    <property type="project" value="InterPro"/>
</dbReference>
<evidence type="ECO:0000313" key="4">
    <source>
        <dbReference type="EMBL" id="HJC06332.1"/>
    </source>
</evidence>
<dbReference type="PROSITE" id="PS50893">
    <property type="entry name" value="ABC_TRANSPORTER_2"/>
    <property type="match status" value="2"/>
</dbReference>
<dbReference type="InterPro" id="IPR003439">
    <property type="entry name" value="ABC_transporter-like_ATP-bd"/>
</dbReference>